<dbReference type="GO" id="GO:0042025">
    <property type="term" value="C:host cell nucleus"/>
    <property type="evidence" value="ECO:0007669"/>
    <property type="project" value="UniProtKB-SubCell"/>
</dbReference>
<evidence type="ECO:0000256" key="2">
    <source>
        <dbReference type="ARBA" id="ARBA00004147"/>
    </source>
</evidence>
<dbReference type="GO" id="GO:0006260">
    <property type="term" value="P:DNA replication"/>
    <property type="evidence" value="ECO:0007669"/>
    <property type="project" value="UniProtKB-KW"/>
</dbReference>
<dbReference type="SUPFAM" id="SSF52540">
    <property type="entry name" value="P-loop containing nucleoside triphosphate hydrolases"/>
    <property type="match status" value="1"/>
</dbReference>
<keyword evidence="10" id="KW-0255">Endonuclease</keyword>
<reference evidence="19" key="1">
    <citation type="submission" date="2020-02" db="EMBL/GenBank/DDBJ databases">
        <title>A reference catalog of swine virome.</title>
        <authorList>
            <person name="He B."/>
            <person name="Tu C."/>
        </authorList>
    </citation>
    <scope>NUCLEOTIDE SEQUENCE</scope>
    <source>
        <strain evidence="19">VIRES_HuN02_2265230</strain>
    </source>
</reference>
<dbReference type="GO" id="GO:0046872">
    <property type="term" value="F:metal ion binding"/>
    <property type="evidence" value="ECO:0007669"/>
    <property type="project" value="UniProtKB-KW"/>
</dbReference>
<comment type="cofactor">
    <cofactor evidence="1">
        <name>Mn(2+)</name>
        <dbReference type="ChEBI" id="CHEBI:29035"/>
    </cofactor>
</comment>
<dbReference type="InterPro" id="IPR000605">
    <property type="entry name" value="Helicase_SF3_ssDNA/RNA_vir"/>
</dbReference>
<accession>A0A894JRB1</accession>
<dbReference type="Gene3D" id="3.40.1310.20">
    <property type="match status" value="1"/>
</dbReference>
<keyword evidence="5" id="KW-0548">Nucleotidyltransferase</keyword>
<dbReference type="SUPFAM" id="SSF55464">
    <property type="entry name" value="Origin of replication-binding domain, RBD-like"/>
    <property type="match status" value="1"/>
</dbReference>
<dbReference type="GO" id="GO:0003724">
    <property type="term" value="F:RNA helicase activity"/>
    <property type="evidence" value="ECO:0007669"/>
    <property type="project" value="InterPro"/>
</dbReference>
<dbReference type="Gene3D" id="3.40.50.300">
    <property type="entry name" value="P-loop containing nucleotide triphosphate hydrolases"/>
    <property type="match status" value="1"/>
</dbReference>
<dbReference type="Pfam" id="PF00910">
    <property type="entry name" value="RNA_helicase"/>
    <property type="match status" value="1"/>
</dbReference>
<keyword evidence="12" id="KW-0190">Covalent protein-DNA linkage</keyword>
<evidence type="ECO:0000313" key="19">
    <source>
        <dbReference type="EMBL" id="QRV61591.1"/>
    </source>
</evidence>
<evidence type="ECO:0000256" key="10">
    <source>
        <dbReference type="ARBA" id="ARBA00022759"/>
    </source>
</evidence>
<evidence type="ECO:0000256" key="4">
    <source>
        <dbReference type="ARBA" id="ARBA00022679"/>
    </source>
</evidence>
<keyword evidence="13" id="KW-0238">DNA-binding</keyword>
<comment type="catalytic activity">
    <reaction evidence="17">
        <text>ATP + H2O = ADP + phosphate + H(+)</text>
        <dbReference type="Rhea" id="RHEA:13065"/>
        <dbReference type="ChEBI" id="CHEBI:15377"/>
        <dbReference type="ChEBI" id="CHEBI:15378"/>
        <dbReference type="ChEBI" id="CHEBI:30616"/>
        <dbReference type="ChEBI" id="CHEBI:43474"/>
        <dbReference type="ChEBI" id="CHEBI:456216"/>
    </reaction>
</comment>
<evidence type="ECO:0000256" key="7">
    <source>
        <dbReference type="ARBA" id="ARBA00022722"/>
    </source>
</evidence>
<evidence type="ECO:0000256" key="15">
    <source>
        <dbReference type="ARBA" id="ARBA00030754"/>
    </source>
</evidence>
<keyword evidence="9" id="KW-0547">Nucleotide-binding</keyword>
<sequence length="352" mass="41142">MSSQTMRLQVKNFYLTYLDPSQKIVGPGILLDQLISKLEKFMPYYGIACKETAPSTGTVHYHILICCKEKCRTRNAEILEIEGIHPHVEKVQNNLRRIIEYIKKNGDIAEYNKDACPIKEGTLSKREKNRILAEGDLEEEYFKGNIGPIDVIRAVKVRGIFKMNKKPSPYAKKLVMWFKGESGEGKTRTAVEIAQRYQLDYWMSAENLKWFDGFDGQQVAIIDEFRKSMLSDWSYFLRLLDGYSLTVQVKGAFTIWNPRIIIITSPASPNEAFQWVDRQGNEQQWDRIEQLERRITWKEELQIYEFPLWDEEKARLFKTIDDFLGINHEQEMIEEDLELSPILPEPSQIDEA</sequence>
<keyword evidence="4" id="KW-0808">Transferase</keyword>
<evidence type="ECO:0000256" key="1">
    <source>
        <dbReference type="ARBA" id="ARBA00001936"/>
    </source>
</evidence>
<protein>
    <recommendedName>
        <fullName evidence="15">ATP-dependent helicase Rep</fullName>
    </recommendedName>
    <alternativeName>
        <fullName evidence="16">RepP</fullName>
    </alternativeName>
</protein>
<keyword evidence="8" id="KW-0479">Metal-binding</keyword>
<name>A0A894JRB1_9VIRU</name>
<dbReference type="InterPro" id="IPR049912">
    <property type="entry name" value="CRESS_DNA_REP"/>
</dbReference>
<keyword evidence="6" id="KW-0235">DNA replication</keyword>
<comment type="subcellular location">
    <subcellularLocation>
        <location evidence="2">Host nucleus</location>
    </subcellularLocation>
</comment>
<dbReference type="GO" id="GO:0004519">
    <property type="term" value="F:endonuclease activity"/>
    <property type="evidence" value="ECO:0007669"/>
    <property type="project" value="UniProtKB-KW"/>
</dbReference>
<evidence type="ECO:0000256" key="5">
    <source>
        <dbReference type="ARBA" id="ARBA00022695"/>
    </source>
</evidence>
<dbReference type="InterPro" id="IPR027417">
    <property type="entry name" value="P-loop_NTPase"/>
</dbReference>
<dbReference type="EMBL" id="MT135242">
    <property type="protein sequence ID" value="QRV61591.1"/>
    <property type="molecule type" value="Genomic_DNA"/>
</dbReference>
<keyword evidence="14" id="KW-0511">Multifunctional enzyme</keyword>
<evidence type="ECO:0000256" key="3">
    <source>
        <dbReference type="ARBA" id="ARBA00008545"/>
    </source>
</evidence>
<dbReference type="PROSITE" id="PS52020">
    <property type="entry name" value="CRESS_DNA_REP"/>
    <property type="match status" value="1"/>
</dbReference>
<comment type="similarity">
    <text evidence="3">Belongs to the nanoviruses/circoviruses replication-associated protein family.</text>
</comment>
<dbReference type="GO" id="GO:0016779">
    <property type="term" value="F:nucleotidyltransferase activity"/>
    <property type="evidence" value="ECO:0007669"/>
    <property type="project" value="UniProtKB-KW"/>
</dbReference>
<dbReference type="GO" id="GO:0003723">
    <property type="term" value="F:RNA binding"/>
    <property type="evidence" value="ECO:0007669"/>
    <property type="project" value="InterPro"/>
</dbReference>
<evidence type="ECO:0000256" key="11">
    <source>
        <dbReference type="ARBA" id="ARBA00022801"/>
    </source>
</evidence>
<evidence type="ECO:0000256" key="17">
    <source>
        <dbReference type="ARBA" id="ARBA00049360"/>
    </source>
</evidence>
<dbReference type="GO" id="GO:0000166">
    <property type="term" value="F:nucleotide binding"/>
    <property type="evidence" value="ECO:0007669"/>
    <property type="project" value="UniProtKB-KW"/>
</dbReference>
<evidence type="ECO:0000256" key="13">
    <source>
        <dbReference type="ARBA" id="ARBA00023125"/>
    </source>
</evidence>
<evidence type="ECO:0000256" key="16">
    <source>
        <dbReference type="ARBA" id="ARBA00032243"/>
    </source>
</evidence>
<dbReference type="GO" id="GO:0016787">
    <property type="term" value="F:hydrolase activity"/>
    <property type="evidence" value="ECO:0007669"/>
    <property type="project" value="UniProtKB-KW"/>
</dbReference>
<evidence type="ECO:0000256" key="14">
    <source>
        <dbReference type="ARBA" id="ARBA00023268"/>
    </source>
</evidence>
<evidence type="ECO:0000256" key="12">
    <source>
        <dbReference type="ARBA" id="ARBA00023124"/>
    </source>
</evidence>
<organism evidence="19">
    <name type="scientific">Circular ssDNA virus sp</name>
    <dbReference type="NCBI Taxonomy" id="2805939"/>
    <lineage>
        <taxon>Viruses</taxon>
    </lineage>
</organism>
<evidence type="ECO:0000256" key="9">
    <source>
        <dbReference type="ARBA" id="ARBA00022741"/>
    </source>
</evidence>
<evidence type="ECO:0000259" key="18">
    <source>
        <dbReference type="PROSITE" id="PS52020"/>
    </source>
</evidence>
<keyword evidence="7" id="KW-0540">Nuclease</keyword>
<evidence type="ECO:0000256" key="8">
    <source>
        <dbReference type="ARBA" id="ARBA00022723"/>
    </source>
</evidence>
<feature type="domain" description="CRESS-DNA virus Rep endonuclease" evidence="18">
    <location>
        <begin position="7"/>
        <end position="114"/>
    </location>
</feature>
<proteinExistence type="inferred from homology"/>
<dbReference type="GO" id="GO:0003677">
    <property type="term" value="F:DNA binding"/>
    <property type="evidence" value="ECO:0007669"/>
    <property type="project" value="UniProtKB-KW"/>
</dbReference>
<evidence type="ECO:0000256" key="6">
    <source>
        <dbReference type="ARBA" id="ARBA00022705"/>
    </source>
</evidence>
<keyword evidence="11" id="KW-0378">Hydrolase</keyword>